<feature type="transmembrane region" description="Helical" evidence="2">
    <location>
        <begin position="89"/>
        <end position="108"/>
    </location>
</feature>
<gene>
    <name evidence="3" type="ORF">CLV63_104303</name>
</gene>
<feature type="transmembrane region" description="Helical" evidence="2">
    <location>
        <begin position="140"/>
        <end position="158"/>
    </location>
</feature>
<feature type="compositionally biased region" description="Low complexity" evidence="1">
    <location>
        <begin position="184"/>
        <end position="202"/>
    </location>
</feature>
<accession>A0A2P8DPD9</accession>
<evidence type="ECO:0000256" key="2">
    <source>
        <dbReference type="SAM" id="Phobius"/>
    </source>
</evidence>
<dbReference type="AlphaFoldDB" id="A0A2P8DPD9"/>
<feature type="transmembrane region" description="Helical" evidence="2">
    <location>
        <begin position="53"/>
        <end position="77"/>
    </location>
</feature>
<feature type="compositionally biased region" description="Polar residues" evidence="1">
    <location>
        <begin position="225"/>
        <end position="234"/>
    </location>
</feature>
<feature type="transmembrane region" description="Helical" evidence="2">
    <location>
        <begin position="114"/>
        <end position="133"/>
    </location>
</feature>
<dbReference type="OrthoDB" id="3436985at2"/>
<name>A0A2P8DPD9_9ACTN</name>
<protein>
    <submittedName>
        <fullName evidence="3">Uncharacterized protein</fullName>
    </submittedName>
</protein>
<dbReference type="RefSeq" id="WP_106582386.1">
    <property type="nucleotide sequence ID" value="NZ_PYGA01000004.1"/>
</dbReference>
<evidence type="ECO:0000256" key="1">
    <source>
        <dbReference type="SAM" id="MobiDB-lite"/>
    </source>
</evidence>
<dbReference type="Proteomes" id="UP000240542">
    <property type="component" value="Unassembled WGS sequence"/>
</dbReference>
<sequence length="250" mass="25602">MIVQPRQGIAGVADRMLTPGATAAERVVGSIAIAAGAVVAVIAGLLNDAPWALWQYALIVVLGIDLIGGTVANVFTNAKRWWHRPDRNALYRFGFVAGHVHPLALALLVPGFGWPAAIGLYLAVVVGAVAVLAAPASVRIPVAFGAAVLAIGLITGLPGIAPELAWFAPVFVVKLLIAHMAPESPVAESPATESPAAESPASESRESESTAPESPTVGAPVADSRTAQSRTTDSPAAEPSVPDPDPEEAR</sequence>
<evidence type="ECO:0000313" key="4">
    <source>
        <dbReference type="Proteomes" id="UP000240542"/>
    </source>
</evidence>
<keyword evidence="2" id="KW-1133">Transmembrane helix</keyword>
<proteinExistence type="predicted"/>
<feature type="transmembrane region" description="Helical" evidence="2">
    <location>
        <begin position="27"/>
        <end position="47"/>
    </location>
</feature>
<dbReference type="EMBL" id="PYGA01000004">
    <property type="protein sequence ID" value="PSK99079.1"/>
    <property type="molecule type" value="Genomic_DNA"/>
</dbReference>
<evidence type="ECO:0000313" key="3">
    <source>
        <dbReference type="EMBL" id="PSK99079.1"/>
    </source>
</evidence>
<keyword evidence="2" id="KW-0472">Membrane</keyword>
<comment type="caution">
    <text evidence="3">The sequence shown here is derived from an EMBL/GenBank/DDBJ whole genome shotgun (WGS) entry which is preliminary data.</text>
</comment>
<feature type="region of interest" description="Disordered" evidence="1">
    <location>
        <begin position="184"/>
        <end position="250"/>
    </location>
</feature>
<reference evidence="3 4" key="1">
    <citation type="submission" date="2018-03" db="EMBL/GenBank/DDBJ databases">
        <title>Genomic Encyclopedia of Archaeal and Bacterial Type Strains, Phase II (KMG-II): from individual species to whole genera.</title>
        <authorList>
            <person name="Goeker M."/>
        </authorList>
    </citation>
    <scope>NUCLEOTIDE SEQUENCE [LARGE SCALE GENOMIC DNA]</scope>
    <source>
        <strain evidence="3 4">DSM 45312</strain>
    </source>
</reference>
<keyword evidence="2" id="KW-0812">Transmembrane</keyword>
<organism evidence="3 4">
    <name type="scientific">Murinocardiopsis flavida</name>
    <dbReference type="NCBI Taxonomy" id="645275"/>
    <lineage>
        <taxon>Bacteria</taxon>
        <taxon>Bacillati</taxon>
        <taxon>Actinomycetota</taxon>
        <taxon>Actinomycetes</taxon>
        <taxon>Streptosporangiales</taxon>
        <taxon>Nocardiopsidaceae</taxon>
        <taxon>Murinocardiopsis</taxon>
    </lineage>
</organism>
<keyword evidence="4" id="KW-1185">Reference proteome</keyword>